<dbReference type="AlphaFoldDB" id="E4ZLF2"/>
<dbReference type="InterPro" id="IPR018618">
    <property type="entry name" value="GID4/10-like"/>
</dbReference>
<dbReference type="HAMAP" id="MF_03055">
    <property type="entry name" value="tRNA_methyltr_TrmB_euk"/>
    <property type="match status" value="1"/>
</dbReference>
<dbReference type="InterPro" id="IPR025763">
    <property type="entry name" value="Trm8_euk"/>
</dbReference>
<dbReference type="eggNOG" id="KOG3115">
    <property type="taxonomic scope" value="Eukaryota"/>
</dbReference>
<dbReference type="InterPro" id="IPR003358">
    <property type="entry name" value="tRNA_(Gua-N-7)_MeTrfase_Trmb"/>
</dbReference>
<keyword evidence="4 11" id="KW-0489">Methyltransferase</keyword>
<evidence type="ECO:0000256" key="7">
    <source>
        <dbReference type="ARBA" id="ARBA00022694"/>
    </source>
</evidence>
<name>E4ZLF2_LEPMJ</name>
<feature type="compositionally biased region" description="Pro residues" evidence="12">
    <location>
        <begin position="65"/>
        <end position="74"/>
    </location>
</feature>
<dbReference type="Pfam" id="PF09783">
    <property type="entry name" value="Vac_ImportDeg"/>
    <property type="match status" value="1"/>
</dbReference>
<keyword evidence="14" id="KW-1185">Reference proteome</keyword>
<evidence type="ECO:0000256" key="2">
    <source>
        <dbReference type="ARBA" id="ARBA00004123"/>
    </source>
</evidence>
<dbReference type="GO" id="GO:0000049">
    <property type="term" value="F:tRNA binding"/>
    <property type="evidence" value="ECO:0007669"/>
    <property type="project" value="UniProtKB-UniRule"/>
</dbReference>
<reference evidence="14" key="1">
    <citation type="journal article" date="2011" name="Nat. Commun.">
        <title>Effector diversification within compartments of the Leptosphaeria maculans genome affected by Repeat-Induced Point mutations.</title>
        <authorList>
            <person name="Rouxel T."/>
            <person name="Grandaubert J."/>
            <person name="Hane J.K."/>
            <person name="Hoede C."/>
            <person name="van de Wouw A.P."/>
            <person name="Couloux A."/>
            <person name="Dominguez V."/>
            <person name="Anthouard V."/>
            <person name="Bally P."/>
            <person name="Bourras S."/>
            <person name="Cozijnsen A.J."/>
            <person name="Ciuffetti L.M."/>
            <person name="Degrave A."/>
            <person name="Dilmaghani A."/>
            <person name="Duret L."/>
            <person name="Fudal I."/>
            <person name="Goodwin S.B."/>
            <person name="Gout L."/>
            <person name="Glaser N."/>
            <person name="Linglin J."/>
            <person name="Kema G.H.J."/>
            <person name="Lapalu N."/>
            <person name="Lawrence C.B."/>
            <person name="May K."/>
            <person name="Meyer M."/>
            <person name="Ollivier B."/>
            <person name="Poulain J."/>
            <person name="Schoch C.L."/>
            <person name="Simon A."/>
            <person name="Spatafora J.W."/>
            <person name="Stachowiak A."/>
            <person name="Turgeon B.G."/>
            <person name="Tyler B.M."/>
            <person name="Vincent D."/>
            <person name="Weissenbach J."/>
            <person name="Amselem J."/>
            <person name="Quesneville H."/>
            <person name="Oliver R.P."/>
            <person name="Wincker P."/>
            <person name="Balesdent M.-H."/>
            <person name="Howlett B.J."/>
        </authorList>
    </citation>
    <scope>NUCLEOTIDE SEQUENCE [LARGE SCALE GENOMIC DNA]</scope>
    <source>
        <strain evidence="14">JN3 / isolate v23.1.3 / race Av1-4-5-6-7-8</strain>
    </source>
</reference>
<gene>
    <name evidence="11" type="primary">TRM8</name>
    <name evidence="13" type="ORF">LEMA_P050170.1</name>
</gene>
<evidence type="ECO:0000313" key="13">
    <source>
        <dbReference type="EMBL" id="CBX92311.1"/>
    </source>
</evidence>
<dbReference type="VEuPathDB" id="FungiDB:LEMA_P050170.1"/>
<evidence type="ECO:0000256" key="11">
    <source>
        <dbReference type="HAMAP-Rule" id="MF_03055"/>
    </source>
</evidence>
<dbReference type="CDD" id="cd02440">
    <property type="entry name" value="AdoMet_MTases"/>
    <property type="match status" value="1"/>
</dbReference>
<comment type="function">
    <text evidence="11">Catalyzes the formation of N(7)-methylguanine at position 46 (m7G46) in tRNA.</text>
</comment>
<dbReference type="Pfam" id="PF02390">
    <property type="entry name" value="Methyltransf_4"/>
    <property type="match status" value="1"/>
</dbReference>
<keyword evidence="7 11" id="KW-0819">tRNA processing</keyword>
<dbReference type="GO" id="GO:0008176">
    <property type="term" value="F:tRNA (guanine(46)-N7)-methyltransferase activity"/>
    <property type="evidence" value="ECO:0007669"/>
    <property type="project" value="UniProtKB-UniRule"/>
</dbReference>
<sequence>MPTPNDAIGSHVVEHESIDVANRPTCPPEEVRSISTIPTRDLNAASRIHYPSSHGNNGSALPVPMQQPTPPPQDSPADLVQTSPDRHSKPSSSDIDAPNRDIPTPMTVTDDGAEEQRTSHASPLSATAPVSLITSHLSSPFPAHRFLPNTSSSLLRPGSRFMGSQTSDRQKYEVEVEIKHVDMRESFMCGYLRIKGLTEDHPSLTTYFESEIIGSKYTFITQHPEWGSNDKVDRQHWARFPAYKPLSKYSSRPEVVSKDWMHKEHLFMRWKEYFLVPDHRVRTINGASFEGFYYICFNQVLGRIDGIYFHAKSEKYACYYCTPGVQHTNDLSDIRNWIWNTCLILAVSRPLNSDEITSERLACRWSSIAAHQGVERSILISLLEQFLHRPLYTMPRPYEFCVDVCRYRDSRSNQSSLPPTWLLRPVKLHCPTYFYFSTGTIVRGRWPSKGCSSLAEKLDSTTRRTPGQPCCIRPIHSYPAPTTPRQTSSASSLLPLLKRTILNTIAMPGEPAKRTKREEYKKKIQNDEENAALPQKRFYRQRAHANPFSDHFLAYPKSPEDMDWSGLYPAYTVGKEMAKTPDGEEQRKVHAITKKVEIADIGCGFGGLLFALAPKLPDTLILGLEIRTSVTEYVQDKVRALRVQNASTNGYQNVACIRANTMKFLPNFFAKHQLSKIFLCFPDPHFKQRKHKARIVSYTLNSEYAYVLRPGGVVYTITDVQDLHAWMKEHFEKHPSFERVERIFEEGEGESGEVMDECVRAMRVETEEGKKVERNKGMKFVACFRRVEDPAWP</sequence>
<dbReference type="NCBIfam" id="TIGR00091">
    <property type="entry name" value="tRNA (guanosine(46)-N7)-methyltransferase TrmB"/>
    <property type="match status" value="1"/>
</dbReference>
<dbReference type="Gene3D" id="3.40.50.150">
    <property type="entry name" value="Vaccinia Virus protein VP39"/>
    <property type="match status" value="1"/>
</dbReference>
<feature type="binding site" evidence="11">
    <location>
        <position position="680"/>
    </location>
    <ligand>
        <name>S-adenosyl-L-methionine</name>
        <dbReference type="ChEBI" id="CHEBI:59789"/>
    </ligand>
</feature>
<dbReference type="eggNOG" id="KOG4635">
    <property type="taxonomic scope" value="Eukaryota"/>
</dbReference>
<dbReference type="GO" id="GO:0106143">
    <property type="term" value="C:tRNA (m7G46) methyltransferase complex"/>
    <property type="evidence" value="ECO:0007669"/>
    <property type="project" value="UniProtKB-ARBA"/>
</dbReference>
<proteinExistence type="inferred from homology"/>
<feature type="binding site" evidence="11">
    <location>
        <begin position="766"/>
        <end position="768"/>
    </location>
    <ligand>
        <name>S-adenosyl-L-methionine</name>
        <dbReference type="ChEBI" id="CHEBI:59789"/>
    </ligand>
</feature>
<protein>
    <recommendedName>
        <fullName evidence="11">tRNA (guanine-N(7)-)-methyltransferase</fullName>
        <ecNumber evidence="11">2.1.1.33</ecNumber>
    </recommendedName>
    <alternativeName>
        <fullName evidence="11">Transfer RNA methyltransferase 8</fullName>
    </alternativeName>
    <alternativeName>
        <fullName evidence="11">tRNA (guanine(46)-N(7))-methyltransferase</fullName>
    </alternativeName>
    <alternativeName>
        <fullName evidence="11">tRNA(m7G46)-methyltransferase</fullName>
    </alternativeName>
</protein>
<dbReference type="STRING" id="985895.E4ZLF2"/>
<dbReference type="GO" id="GO:0005634">
    <property type="term" value="C:nucleus"/>
    <property type="evidence" value="ECO:0007669"/>
    <property type="project" value="UniProtKB-SubCell"/>
</dbReference>
<dbReference type="PANTHER" id="PTHR23417:SF16">
    <property type="entry name" value="TRNA (GUANINE-N(7)-)-METHYLTRANSFERASE"/>
    <property type="match status" value="1"/>
</dbReference>
<feature type="binding site" evidence="11">
    <location>
        <begin position="660"/>
        <end position="661"/>
    </location>
    <ligand>
        <name>S-adenosyl-L-methionine</name>
        <dbReference type="ChEBI" id="CHEBI:59789"/>
    </ligand>
</feature>
<evidence type="ECO:0000256" key="10">
    <source>
        <dbReference type="ARBA" id="ARBA00060552"/>
    </source>
</evidence>
<comment type="catalytic activity">
    <reaction evidence="1 11">
        <text>guanosine(46) in tRNA + S-adenosyl-L-methionine = N(7)-methylguanosine(46) in tRNA + S-adenosyl-L-homocysteine</text>
        <dbReference type="Rhea" id="RHEA:42708"/>
        <dbReference type="Rhea" id="RHEA-COMP:10188"/>
        <dbReference type="Rhea" id="RHEA-COMP:10189"/>
        <dbReference type="ChEBI" id="CHEBI:57856"/>
        <dbReference type="ChEBI" id="CHEBI:59789"/>
        <dbReference type="ChEBI" id="CHEBI:74269"/>
        <dbReference type="ChEBI" id="CHEBI:74480"/>
        <dbReference type="EC" id="2.1.1.33"/>
    </reaction>
</comment>
<dbReference type="UniPathway" id="UPA00989"/>
<feature type="binding site" evidence="11">
    <location>
        <begin position="625"/>
        <end position="626"/>
    </location>
    <ligand>
        <name>S-adenosyl-L-methionine</name>
        <dbReference type="ChEBI" id="CHEBI:59789"/>
    </ligand>
</feature>
<dbReference type="PROSITE" id="PS51625">
    <property type="entry name" value="SAM_MT_TRMB"/>
    <property type="match status" value="1"/>
</dbReference>
<comment type="similarity">
    <text evidence="11">Belongs to the class I-like SAM-binding methyltransferase superfamily. TrmB family.</text>
</comment>
<evidence type="ECO:0000256" key="6">
    <source>
        <dbReference type="ARBA" id="ARBA00022691"/>
    </source>
</evidence>
<evidence type="ECO:0000256" key="9">
    <source>
        <dbReference type="ARBA" id="ARBA00023242"/>
    </source>
</evidence>
<comment type="subunit">
    <text evidence="11">Forms a complex with TRM82.</text>
</comment>
<keyword evidence="3 11" id="KW-0820">tRNA-binding</keyword>
<comment type="subcellular location">
    <subcellularLocation>
        <location evidence="2 11">Nucleus</location>
    </subcellularLocation>
</comment>
<dbReference type="InterPro" id="IPR029063">
    <property type="entry name" value="SAM-dependent_MTases_sf"/>
</dbReference>
<dbReference type="EMBL" id="FP929094">
    <property type="protein sequence ID" value="CBX92311.1"/>
    <property type="molecule type" value="Genomic_DNA"/>
</dbReference>
<dbReference type="InParanoid" id="E4ZLF2"/>
<dbReference type="OrthoDB" id="62at2759"/>
<keyword evidence="9 11" id="KW-0539">Nucleus</keyword>
<evidence type="ECO:0000256" key="4">
    <source>
        <dbReference type="ARBA" id="ARBA00022603"/>
    </source>
</evidence>
<feature type="binding site" evidence="11">
    <location>
        <position position="602"/>
    </location>
    <ligand>
        <name>S-adenosyl-L-methionine</name>
        <dbReference type="ChEBI" id="CHEBI:59789"/>
    </ligand>
</feature>
<dbReference type="EC" id="2.1.1.33" evidence="11"/>
<dbReference type="SUPFAM" id="SSF53335">
    <property type="entry name" value="S-adenosyl-L-methionine-dependent methyltransferases"/>
    <property type="match status" value="1"/>
</dbReference>
<dbReference type="FunFam" id="3.40.50.150:FF:000060">
    <property type="entry name" value="tRNA (guanine-N(7)-)-methyltransferase"/>
    <property type="match status" value="1"/>
</dbReference>
<dbReference type="Proteomes" id="UP000002668">
    <property type="component" value="Genome"/>
</dbReference>
<keyword evidence="5 11" id="KW-0808">Transferase</keyword>
<evidence type="ECO:0000256" key="12">
    <source>
        <dbReference type="SAM" id="MobiDB-lite"/>
    </source>
</evidence>
<comment type="pathway">
    <text evidence="10 11">tRNA modification; N(7)-methylguanine-tRNA biosynthesis.</text>
</comment>
<feature type="region of interest" description="Disordered" evidence="12">
    <location>
        <begin position="1"/>
        <end position="126"/>
    </location>
</feature>
<evidence type="ECO:0000313" key="14">
    <source>
        <dbReference type="Proteomes" id="UP000002668"/>
    </source>
</evidence>
<evidence type="ECO:0000256" key="1">
    <source>
        <dbReference type="ARBA" id="ARBA00000142"/>
    </source>
</evidence>
<keyword evidence="8 11" id="KW-0694">RNA-binding</keyword>
<keyword evidence="6 11" id="KW-0949">S-adenosyl-L-methionine</keyword>
<feature type="active site" evidence="11">
    <location>
        <position position="683"/>
    </location>
</feature>
<organism evidence="14">
    <name type="scientific">Leptosphaeria maculans (strain JN3 / isolate v23.1.3 / race Av1-4-5-6-7-8)</name>
    <name type="common">Blackleg fungus</name>
    <name type="synonym">Phoma lingam</name>
    <dbReference type="NCBI Taxonomy" id="985895"/>
    <lineage>
        <taxon>Eukaryota</taxon>
        <taxon>Fungi</taxon>
        <taxon>Dikarya</taxon>
        <taxon>Ascomycota</taxon>
        <taxon>Pezizomycotina</taxon>
        <taxon>Dothideomycetes</taxon>
        <taxon>Pleosporomycetidae</taxon>
        <taxon>Pleosporales</taxon>
        <taxon>Pleosporineae</taxon>
        <taxon>Leptosphaeriaceae</taxon>
        <taxon>Plenodomus</taxon>
        <taxon>Plenodomus lingam/Leptosphaeria maculans species complex</taxon>
    </lineage>
</organism>
<evidence type="ECO:0000256" key="8">
    <source>
        <dbReference type="ARBA" id="ARBA00022884"/>
    </source>
</evidence>
<dbReference type="HOGENOM" id="CLU_354133_0_0_1"/>
<accession>E4ZLF2</accession>
<evidence type="ECO:0000256" key="5">
    <source>
        <dbReference type="ARBA" id="ARBA00022679"/>
    </source>
</evidence>
<dbReference type="PANTHER" id="PTHR23417">
    <property type="entry name" value="3-DEOXY-D-MANNO-OCTULOSONIC-ACID TRANSFERASE/TRNA GUANINE-N 7 - -METHYLTRANSFERASE"/>
    <property type="match status" value="1"/>
</dbReference>
<evidence type="ECO:0000256" key="3">
    <source>
        <dbReference type="ARBA" id="ARBA00022555"/>
    </source>
</evidence>